<sequence length="325" mass="35912">MKTGPDSKQSLLFCLYFLCHACCVPSKDTADSCQWLWINSNNLTVNCISKGLRAVPQGIPVQACSIQLGVNRISHVTRSDFPHYAFNTLKLNLSHNRIGKIADGAFGSFPNLEQLDLSDNRIRTLRDDSFRGLLKLKELHLGQNVISEVPLFHDLLSIQALWLQSNRLIQIPAVKFMASLKVLSLASNKIVSVDSGSFQGCGSLAELHMQQNLISRVAGEGFDGLFQLKVLNLSCNMLETIPPEAFRAFASQETDLVLHDNPWQCNCNMYKLKRSAPASLAQRIRCHTGPLAGHYLSTVNQEQLTCKESLQVAHVVTVTVPAGRG</sequence>
<dbReference type="EMBL" id="JAGXEW010000718">
    <property type="protein sequence ID" value="KAK1135380.1"/>
    <property type="molecule type" value="Genomic_DNA"/>
</dbReference>
<dbReference type="PANTHER" id="PTHR24369">
    <property type="entry name" value="ANTIGEN BSP, PUTATIVE-RELATED"/>
    <property type="match status" value="1"/>
</dbReference>
<accession>A0AAD8CDG0</accession>
<gene>
    <name evidence="4" type="ORF">AOXY_G38080</name>
</gene>
<keyword evidence="3" id="KW-0732">Signal</keyword>
<evidence type="ECO:0000256" key="2">
    <source>
        <dbReference type="ARBA" id="ARBA00022737"/>
    </source>
</evidence>
<dbReference type="SMART" id="SM00369">
    <property type="entry name" value="LRR_TYP"/>
    <property type="match status" value="6"/>
</dbReference>
<evidence type="ECO:0000256" key="3">
    <source>
        <dbReference type="SAM" id="SignalP"/>
    </source>
</evidence>
<organism evidence="4 5">
    <name type="scientific">Acipenser oxyrinchus oxyrinchus</name>
    <dbReference type="NCBI Taxonomy" id="40147"/>
    <lineage>
        <taxon>Eukaryota</taxon>
        <taxon>Metazoa</taxon>
        <taxon>Chordata</taxon>
        <taxon>Craniata</taxon>
        <taxon>Vertebrata</taxon>
        <taxon>Euteleostomi</taxon>
        <taxon>Actinopterygii</taxon>
        <taxon>Chondrostei</taxon>
        <taxon>Acipenseriformes</taxon>
        <taxon>Acipenseridae</taxon>
        <taxon>Acipenser</taxon>
    </lineage>
</organism>
<feature type="signal peptide" evidence="3">
    <location>
        <begin position="1"/>
        <end position="26"/>
    </location>
</feature>
<dbReference type="Gene3D" id="3.80.10.10">
    <property type="entry name" value="Ribonuclease Inhibitor"/>
    <property type="match status" value="2"/>
</dbReference>
<dbReference type="AlphaFoldDB" id="A0AAD8CDG0"/>
<proteinExistence type="predicted"/>
<keyword evidence="2" id="KW-0677">Repeat</keyword>
<dbReference type="InterPro" id="IPR050541">
    <property type="entry name" value="LRR_TM_domain-containing"/>
</dbReference>
<name>A0AAD8CDG0_ACIOX</name>
<evidence type="ECO:0000313" key="5">
    <source>
        <dbReference type="Proteomes" id="UP001230051"/>
    </source>
</evidence>
<dbReference type="Proteomes" id="UP001230051">
    <property type="component" value="Unassembled WGS sequence"/>
</dbReference>
<dbReference type="InterPro" id="IPR001611">
    <property type="entry name" value="Leu-rich_rpt"/>
</dbReference>
<protein>
    <submittedName>
        <fullName evidence="4">Uncharacterized protein</fullName>
    </submittedName>
</protein>
<dbReference type="Pfam" id="PF13855">
    <property type="entry name" value="LRR_8"/>
    <property type="match status" value="2"/>
</dbReference>
<evidence type="ECO:0000256" key="1">
    <source>
        <dbReference type="ARBA" id="ARBA00022614"/>
    </source>
</evidence>
<feature type="chain" id="PRO_5042226521" evidence="3">
    <location>
        <begin position="27"/>
        <end position="325"/>
    </location>
</feature>
<dbReference type="GO" id="GO:0005886">
    <property type="term" value="C:plasma membrane"/>
    <property type="evidence" value="ECO:0007669"/>
    <property type="project" value="TreeGrafter"/>
</dbReference>
<dbReference type="SUPFAM" id="SSF52058">
    <property type="entry name" value="L domain-like"/>
    <property type="match status" value="1"/>
</dbReference>
<dbReference type="InterPro" id="IPR003591">
    <property type="entry name" value="Leu-rich_rpt_typical-subtyp"/>
</dbReference>
<dbReference type="InterPro" id="IPR032675">
    <property type="entry name" value="LRR_dom_sf"/>
</dbReference>
<dbReference type="PROSITE" id="PS51450">
    <property type="entry name" value="LRR"/>
    <property type="match status" value="4"/>
</dbReference>
<dbReference type="PANTHER" id="PTHR24369:SF213">
    <property type="entry name" value="INSULIN LIKE GROWTH FACTOR BINDING PROTEIN ACID LABILE SUBUNIT"/>
    <property type="match status" value="1"/>
</dbReference>
<comment type="caution">
    <text evidence="4">The sequence shown here is derived from an EMBL/GenBank/DDBJ whole genome shotgun (WGS) entry which is preliminary data.</text>
</comment>
<reference evidence="4" key="1">
    <citation type="submission" date="2022-02" db="EMBL/GenBank/DDBJ databases">
        <title>Atlantic sturgeon de novo genome assembly.</title>
        <authorList>
            <person name="Stock M."/>
            <person name="Klopp C."/>
            <person name="Guiguen Y."/>
            <person name="Cabau C."/>
            <person name="Parinello H."/>
            <person name="Santidrian Yebra-Pimentel E."/>
            <person name="Kuhl H."/>
            <person name="Dirks R.P."/>
            <person name="Guessner J."/>
            <person name="Wuertz S."/>
            <person name="Du K."/>
            <person name="Schartl M."/>
        </authorList>
    </citation>
    <scope>NUCLEOTIDE SEQUENCE</scope>
    <source>
        <strain evidence="4">STURGEONOMICS-FGT-2020</strain>
        <tissue evidence="4">Whole blood</tissue>
    </source>
</reference>
<evidence type="ECO:0000313" key="4">
    <source>
        <dbReference type="EMBL" id="KAK1135380.1"/>
    </source>
</evidence>
<keyword evidence="1" id="KW-0433">Leucine-rich repeat</keyword>
<keyword evidence="5" id="KW-1185">Reference proteome</keyword>
<dbReference type="Pfam" id="PF00560">
    <property type="entry name" value="LRR_1"/>
    <property type="match status" value="1"/>
</dbReference>